<dbReference type="SUPFAM" id="SSF54197">
    <property type="entry name" value="HIT-like"/>
    <property type="match status" value="1"/>
</dbReference>
<reference evidence="23" key="1">
    <citation type="submission" date="2021-03" db="EMBL/GenBank/DDBJ databases">
        <authorList>
            <person name="Tagirdzhanova G."/>
        </authorList>
    </citation>
    <scope>NUCLEOTIDE SEQUENCE</scope>
</reference>
<evidence type="ECO:0000256" key="4">
    <source>
        <dbReference type="ARBA" id="ARBA00012496"/>
    </source>
</evidence>
<evidence type="ECO:0000256" key="3">
    <source>
        <dbReference type="ARBA" id="ARBA00012495"/>
    </source>
</evidence>
<evidence type="ECO:0000256" key="6">
    <source>
        <dbReference type="ARBA" id="ARBA00022723"/>
    </source>
</evidence>
<evidence type="ECO:0000256" key="15">
    <source>
        <dbReference type="ARBA" id="ARBA00044713"/>
    </source>
</evidence>
<evidence type="ECO:0000256" key="7">
    <source>
        <dbReference type="ARBA" id="ARBA00022763"/>
    </source>
</evidence>
<comment type="caution">
    <text evidence="23">The sequence shown here is derived from an EMBL/GenBank/DDBJ whole genome shotgun (WGS) entry which is preliminary data.</text>
</comment>
<dbReference type="InterPro" id="IPR032566">
    <property type="entry name" value="Znf-C2HE"/>
</dbReference>
<feature type="chain" id="PRO_5034979229" description="Aprataxin-like protein" evidence="20">
    <location>
        <begin position="18"/>
        <end position="361"/>
    </location>
</feature>
<keyword evidence="7" id="KW-0227">DNA damage</keyword>
<evidence type="ECO:0000256" key="10">
    <source>
        <dbReference type="ARBA" id="ARBA00023125"/>
    </source>
</evidence>
<comment type="subcellular location">
    <subcellularLocation>
        <location evidence="2">Cytoplasm</location>
    </subcellularLocation>
    <subcellularLocation>
        <location evidence="1">Nucleus</location>
    </subcellularLocation>
</comment>
<evidence type="ECO:0000256" key="18">
    <source>
        <dbReference type="ARBA" id="ARBA00076243"/>
    </source>
</evidence>
<evidence type="ECO:0000256" key="12">
    <source>
        <dbReference type="ARBA" id="ARBA00023242"/>
    </source>
</evidence>
<comment type="catalytic activity">
    <reaction evidence="15">
        <text>a 5'-end adenosine-5'-diphospho-5'-ribonucleoside-2'-deoxyribonucleotide-DNA + H2O = a 5'-end 5'-phospho-ribonucleoside-2'-deoxyribonucleotide-DNA + AMP + 2 H(+)</text>
        <dbReference type="Rhea" id="RHEA:52132"/>
        <dbReference type="Rhea" id="RHEA-COMP:13182"/>
        <dbReference type="Rhea" id="RHEA-COMP:13183"/>
        <dbReference type="ChEBI" id="CHEBI:15377"/>
        <dbReference type="ChEBI" id="CHEBI:15378"/>
        <dbReference type="ChEBI" id="CHEBI:136414"/>
        <dbReference type="ChEBI" id="CHEBI:136415"/>
        <dbReference type="ChEBI" id="CHEBI:456215"/>
        <dbReference type="EC" id="3.6.1.71"/>
    </reaction>
</comment>
<dbReference type="Pfam" id="PF16278">
    <property type="entry name" value="zf-C2HE"/>
    <property type="match status" value="1"/>
</dbReference>
<evidence type="ECO:0000256" key="1">
    <source>
        <dbReference type="ARBA" id="ARBA00004123"/>
    </source>
</evidence>
<dbReference type="GO" id="GO:0003697">
    <property type="term" value="F:single-stranded DNA binding"/>
    <property type="evidence" value="ECO:0007669"/>
    <property type="project" value="TreeGrafter"/>
</dbReference>
<dbReference type="EC" id="3.6.1.72" evidence="3"/>
<evidence type="ECO:0000256" key="16">
    <source>
        <dbReference type="ARBA" id="ARBA00059438"/>
    </source>
</evidence>
<dbReference type="InterPro" id="IPR011146">
    <property type="entry name" value="HIT-like"/>
</dbReference>
<evidence type="ECO:0000256" key="5">
    <source>
        <dbReference type="ARBA" id="ARBA00022490"/>
    </source>
</evidence>
<accession>A0A8H3PEP3</accession>
<feature type="signal peptide" evidence="20">
    <location>
        <begin position="1"/>
        <end position="17"/>
    </location>
</feature>
<dbReference type="EMBL" id="CAJPDT010000111">
    <property type="protein sequence ID" value="CAF9938749.1"/>
    <property type="molecule type" value="Genomic_DNA"/>
</dbReference>
<keyword evidence="24" id="KW-1185">Reference proteome</keyword>
<evidence type="ECO:0000259" key="21">
    <source>
        <dbReference type="Pfam" id="PF01230"/>
    </source>
</evidence>
<dbReference type="Pfam" id="PF01230">
    <property type="entry name" value="HIT"/>
    <property type="match status" value="1"/>
</dbReference>
<keyword evidence="6" id="KW-0479">Metal-binding</keyword>
<dbReference type="GO" id="GO:1990165">
    <property type="term" value="F:single-strand break-containing DNA binding"/>
    <property type="evidence" value="ECO:0007669"/>
    <property type="project" value="TreeGrafter"/>
</dbReference>
<evidence type="ECO:0000256" key="17">
    <source>
        <dbReference type="ARBA" id="ARBA00068941"/>
    </source>
</evidence>
<evidence type="ECO:0000256" key="8">
    <source>
        <dbReference type="ARBA" id="ARBA00022801"/>
    </source>
</evidence>
<keyword evidence="12" id="KW-0539">Nucleus</keyword>
<feature type="domain" description="HIT" evidence="21">
    <location>
        <begin position="156"/>
        <end position="285"/>
    </location>
</feature>
<evidence type="ECO:0000313" key="24">
    <source>
        <dbReference type="Proteomes" id="UP000664534"/>
    </source>
</evidence>
<dbReference type="GO" id="GO:0000012">
    <property type="term" value="P:single strand break repair"/>
    <property type="evidence" value="ECO:0007669"/>
    <property type="project" value="TreeGrafter"/>
</dbReference>
<dbReference type="GO" id="GO:0033699">
    <property type="term" value="F:DNA 5'-adenosine monophosphate hydrolase activity"/>
    <property type="evidence" value="ECO:0007669"/>
    <property type="project" value="UniProtKB-EC"/>
</dbReference>
<dbReference type="GO" id="GO:0003725">
    <property type="term" value="F:double-stranded RNA binding"/>
    <property type="evidence" value="ECO:0007669"/>
    <property type="project" value="TreeGrafter"/>
</dbReference>
<keyword evidence="20" id="KW-0732">Signal</keyword>
<dbReference type="FunFam" id="3.30.428.10:FF:000017">
    <property type="entry name" value="Aprataxin-like protein"/>
    <property type="match status" value="1"/>
</dbReference>
<feature type="region of interest" description="Disordered" evidence="19">
    <location>
        <begin position="105"/>
        <end position="134"/>
    </location>
</feature>
<dbReference type="GO" id="GO:0120108">
    <property type="term" value="F:DNA-3'-diphospho-5'-guanosine diphosphatase activity"/>
    <property type="evidence" value="ECO:0007669"/>
    <property type="project" value="UniProtKB-EC"/>
</dbReference>
<dbReference type="InterPro" id="IPR036265">
    <property type="entry name" value="HIT-like_sf"/>
</dbReference>
<dbReference type="Proteomes" id="UP000664534">
    <property type="component" value="Unassembled WGS sequence"/>
</dbReference>
<dbReference type="GO" id="GO:0030983">
    <property type="term" value="F:mismatched DNA binding"/>
    <property type="evidence" value="ECO:0007669"/>
    <property type="project" value="TreeGrafter"/>
</dbReference>
<evidence type="ECO:0000313" key="23">
    <source>
        <dbReference type="EMBL" id="CAF9938749.1"/>
    </source>
</evidence>
<keyword evidence="9" id="KW-0862">Zinc</keyword>
<dbReference type="Gene3D" id="3.30.428.10">
    <property type="entry name" value="HIT-like"/>
    <property type="match status" value="1"/>
</dbReference>
<evidence type="ECO:0000256" key="9">
    <source>
        <dbReference type="ARBA" id="ARBA00022833"/>
    </source>
</evidence>
<keyword evidence="8" id="KW-0378">Hydrolase</keyword>
<keyword evidence="10" id="KW-0238">DNA-binding</keyword>
<sequence length="361" mass="40951">MPHALFVLLLLAARSMGISLPQENLERRDYMLNTGPGCISYPDPTALLENQNTVTQQYSGGSPAISQSDLTTCLNEYGCGNFSASWNGNICGGRGWFKGPPNAKTISDLMSPKKPPHSKKLPPSNTPQSDPARTTTFLGRDGLGAYIASPASFPASRVIYYDEKWVVINDLFPKSSVHILLLPRDPSKQLLHPFEAFEDLEFLREVQAEVQKLRKLAAKELHRRYGKFSALDQERQKAIDALEEDSDNESRHLPIGRDWSQSVISGIHVGPSMNHLHIHILSVDRHSECMKHRKHYNSFSTPFLVDVEDFPLGREDKRRHPGKEGYMERDLKCWRCGKVFGNKFLRLKEHLDGEFEEWKRA</sequence>
<comment type="catalytic activity">
    <reaction evidence="14">
        <text>a 5'-end adenosine-5'-diphospho-5'-2'-deoxyribonucleoside-DNA + H2O = a 5'-end 5'-phospho-2'-deoxyribonucleoside-DNA + AMP + 2 H(+)</text>
        <dbReference type="Rhea" id="RHEA:52128"/>
        <dbReference type="Rhea" id="RHEA-COMP:13180"/>
        <dbReference type="Rhea" id="RHEA-COMP:13181"/>
        <dbReference type="ChEBI" id="CHEBI:15377"/>
        <dbReference type="ChEBI" id="CHEBI:15378"/>
        <dbReference type="ChEBI" id="CHEBI:136412"/>
        <dbReference type="ChEBI" id="CHEBI:136413"/>
        <dbReference type="ChEBI" id="CHEBI:456215"/>
        <dbReference type="EC" id="3.6.1.71"/>
    </reaction>
</comment>
<dbReference type="AlphaFoldDB" id="A0A8H3PEP3"/>
<dbReference type="OrthoDB" id="3512845at2759"/>
<dbReference type="GO" id="GO:0046872">
    <property type="term" value="F:metal ion binding"/>
    <property type="evidence" value="ECO:0007669"/>
    <property type="project" value="UniProtKB-KW"/>
</dbReference>
<name>A0A8H3PEP3_9LECA</name>
<evidence type="ECO:0000259" key="22">
    <source>
        <dbReference type="Pfam" id="PF16278"/>
    </source>
</evidence>
<comment type="catalytic activity">
    <reaction evidence="13">
        <text>a 3'-end 2'-deoxyribonucleotide-3'-diphospho-5'-guanosine-DNA + H2O = a 3'-end 2'-deoxyribonucleotide 3'-phosphate-DNA + GMP + 2 H(+)</text>
        <dbReference type="Rhea" id="RHEA:52140"/>
        <dbReference type="Rhea" id="RHEA-COMP:13186"/>
        <dbReference type="Rhea" id="RHEA-COMP:13187"/>
        <dbReference type="ChEBI" id="CHEBI:15377"/>
        <dbReference type="ChEBI" id="CHEBI:15378"/>
        <dbReference type="ChEBI" id="CHEBI:58115"/>
        <dbReference type="ChEBI" id="CHEBI:136419"/>
        <dbReference type="ChEBI" id="CHEBI:136420"/>
        <dbReference type="EC" id="3.6.1.72"/>
    </reaction>
</comment>
<evidence type="ECO:0000256" key="2">
    <source>
        <dbReference type="ARBA" id="ARBA00004496"/>
    </source>
</evidence>
<dbReference type="EC" id="3.6.1.71" evidence="4"/>
<dbReference type="PANTHER" id="PTHR12486">
    <property type="entry name" value="APRATAXIN-RELATED"/>
    <property type="match status" value="1"/>
</dbReference>
<organism evidence="23 24">
    <name type="scientific">Imshaugia aleurites</name>
    <dbReference type="NCBI Taxonomy" id="172621"/>
    <lineage>
        <taxon>Eukaryota</taxon>
        <taxon>Fungi</taxon>
        <taxon>Dikarya</taxon>
        <taxon>Ascomycota</taxon>
        <taxon>Pezizomycotina</taxon>
        <taxon>Lecanoromycetes</taxon>
        <taxon>OSLEUM clade</taxon>
        <taxon>Lecanoromycetidae</taxon>
        <taxon>Lecanorales</taxon>
        <taxon>Lecanorineae</taxon>
        <taxon>Parmeliaceae</taxon>
        <taxon>Imshaugia</taxon>
    </lineage>
</organism>
<keyword evidence="5" id="KW-0963">Cytoplasm</keyword>
<dbReference type="GO" id="GO:0005737">
    <property type="term" value="C:cytoplasm"/>
    <property type="evidence" value="ECO:0007669"/>
    <property type="project" value="UniProtKB-SubCell"/>
</dbReference>
<dbReference type="GO" id="GO:0005634">
    <property type="term" value="C:nucleus"/>
    <property type="evidence" value="ECO:0007669"/>
    <property type="project" value="UniProtKB-SubCell"/>
</dbReference>
<keyword evidence="11" id="KW-0234">DNA repair</keyword>
<feature type="domain" description="Aprataxin C2HE/C2H2/C2HC zinc finger" evidence="22">
    <location>
        <begin position="300"/>
        <end position="357"/>
    </location>
</feature>
<proteinExistence type="predicted"/>
<evidence type="ECO:0000256" key="20">
    <source>
        <dbReference type="SAM" id="SignalP"/>
    </source>
</evidence>
<evidence type="ECO:0000256" key="11">
    <source>
        <dbReference type="ARBA" id="ARBA00023204"/>
    </source>
</evidence>
<protein>
    <recommendedName>
        <fullName evidence="17">Aprataxin-like protein</fullName>
        <ecNumber evidence="4">3.6.1.71</ecNumber>
        <ecNumber evidence="3">3.6.1.72</ecNumber>
    </recommendedName>
    <alternativeName>
        <fullName evidence="18">Hit family protein 3</fullName>
    </alternativeName>
</protein>
<evidence type="ECO:0000256" key="13">
    <source>
        <dbReference type="ARBA" id="ARBA00024601"/>
    </source>
</evidence>
<evidence type="ECO:0000256" key="14">
    <source>
        <dbReference type="ARBA" id="ARBA00044639"/>
    </source>
</evidence>
<gene>
    <name evidence="23" type="primary">HNT3</name>
    <name evidence="23" type="ORF">IMSHALPRED_001076</name>
</gene>
<dbReference type="PANTHER" id="PTHR12486:SF4">
    <property type="entry name" value="APRATAXIN"/>
    <property type="match status" value="1"/>
</dbReference>
<evidence type="ECO:0000256" key="19">
    <source>
        <dbReference type="SAM" id="MobiDB-lite"/>
    </source>
</evidence>
<comment type="function">
    <text evidence="16">DNA-binding protein involved in single-strand DNA break repair, double-strand DNA break repair and base excision repair. Resolves abortive DNA ligation intermediates formed either at base excision sites, or when DNA ligases attempt to repair non-ligatable breaks induced by reactive oxygen species. Catalyzes the release of adenylate groups covalently linked to 5'-phosphate termini, resulting in the production of 5'-phosphate termini that can be efficiently rejoined. Likewise, catalyzes the release of 3'-linked guanosine (DNAppG) and inosine (DNAppI) from DNA, but has higher specific activity with 5'-linked adenosine (AppDNA).</text>
</comment>